<comment type="caution">
    <text evidence="7">The sequence shown here is derived from an EMBL/GenBank/DDBJ whole genome shotgun (WGS) entry which is preliminary data.</text>
</comment>
<feature type="transmembrane region" description="Helical" evidence="5">
    <location>
        <begin position="328"/>
        <end position="348"/>
    </location>
</feature>
<dbReference type="AlphaFoldDB" id="A0NZ00"/>
<dbReference type="Proteomes" id="UP000004848">
    <property type="component" value="Unassembled WGS sequence"/>
</dbReference>
<proteinExistence type="predicted"/>
<feature type="transmembrane region" description="Helical" evidence="5">
    <location>
        <begin position="360"/>
        <end position="383"/>
    </location>
</feature>
<feature type="transmembrane region" description="Helical" evidence="5">
    <location>
        <begin position="274"/>
        <end position="307"/>
    </location>
</feature>
<keyword evidence="2 5" id="KW-0812">Transmembrane</keyword>
<dbReference type="GO" id="GO:0016020">
    <property type="term" value="C:membrane"/>
    <property type="evidence" value="ECO:0007669"/>
    <property type="project" value="UniProtKB-SubCell"/>
</dbReference>
<feature type="transmembrane region" description="Helical" evidence="5">
    <location>
        <begin position="151"/>
        <end position="177"/>
    </location>
</feature>
<dbReference type="GO" id="GO:0015297">
    <property type="term" value="F:antiporter activity"/>
    <property type="evidence" value="ECO:0007669"/>
    <property type="project" value="InterPro"/>
</dbReference>
<feature type="transmembrane region" description="Helical" evidence="5">
    <location>
        <begin position="189"/>
        <end position="212"/>
    </location>
</feature>
<dbReference type="EMBL" id="AAUW01000017">
    <property type="protein sequence ID" value="EAV42001.1"/>
    <property type="molecule type" value="Genomic_DNA"/>
</dbReference>
<dbReference type="InterPro" id="IPR038770">
    <property type="entry name" value="Na+/solute_symporter_sf"/>
</dbReference>
<feature type="transmembrane region" description="Helical" evidence="5">
    <location>
        <begin position="6"/>
        <end position="22"/>
    </location>
</feature>
<evidence type="ECO:0000256" key="5">
    <source>
        <dbReference type="SAM" id="Phobius"/>
    </source>
</evidence>
<evidence type="ECO:0000256" key="3">
    <source>
        <dbReference type="ARBA" id="ARBA00022989"/>
    </source>
</evidence>
<dbReference type="PANTHER" id="PTHR43021">
    <property type="entry name" value="NA(+)/H(+) ANTIPORTER-RELATED"/>
    <property type="match status" value="1"/>
</dbReference>
<keyword evidence="3 5" id="KW-1133">Transmembrane helix</keyword>
<feature type="transmembrane region" description="Helical" evidence="5">
    <location>
        <begin position="34"/>
        <end position="53"/>
    </location>
</feature>
<dbReference type="InterPro" id="IPR006153">
    <property type="entry name" value="Cation/H_exchanger_TM"/>
</dbReference>
<protein>
    <recommendedName>
        <fullName evidence="6">Cation/H+ exchanger transmembrane domain-containing protein</fullName>
    </recommendedName>
</protein>
<evidence type="ECO:0000313" key="7">
    <source>
        <dbReference type="EMBL" id="EAV42001.1"/>
    </source>
</evidence>
<dbReference type="Gene3D" id="1.20.1530.20">
    <property type="match status" value="1"/>
</dbReference>
<reference evidence="7 8" key="1">
    <citation type="submission" date="2006-05" db="EMBL/GenBank/DDBJ databases">
        <authorList>
            <person name="King G."/>
            <person name="Ferriera S."/>
            <person name="Johnson J."/>
            <person name="Kravitz S."/>
            <person name="Beeson K."/>
            <person name="Sutton G."/>
            <person name="Rogers Y.-H."/>
            <person name="Friedman R."/>
            <person name="Frazier M."/>
            <person name="Venter J.C."/>
        </authorList>
    </citation>
    <scope>NUCLEOTIDE SEQUENCE [LARGE SCALE GENOMIC DNA]</scope>
    <source>
        <strain evidence="8">ATCC 25650 / DSM 13394 / JCM 20685 / NBRC 16684 / NCIMB 2208 / IAM 12614 / B1</strain>
    </source>
</reference>
<feature type="domain" description="Cation/H+ exchanger transmembrane" evidence="6">
    <location>
        <begin position="15"/>
        <end position="373"/>
    </location>
</feature>
<feature type="transmembrane region" description="Helical" evidence="5">
    <location>
        <begin position="91"/>
        <end position="113"/>
    </location>
</feature>
<accession>A0NZ00</accession>
<dbReference type="PANTHER" id="PTHR43021:SF2">
    <property type="entry name" value="CATION_H+ EXCHANGER DOMAIN-CONTAINING PROTEIN"/>
    <property type="match status" value="1"/>
</dbReference>
<evidence type="ECO:0000256" key="2">
    <source>
        <dbReference type="ARBA" id="ARBA00022692"/>
    </source>
</evidence>
<dbReference type="Pfam" id="PF00999">
    <property type="entry name" value="Na_H_Exchanger"/>
    <property type="match status" value="1"/>
</dbReference>
<dbReference type="GO" id="GO:1902600">
    <property type="term" value="P:proton transmembrane transport"/>
    <property type="evidence" value="ECO:0007669"/>
    <property type="project" value="InterPro"/>
</dbReference>
<comment type="subcellular location">
    <subcellularLocation>
        <location evidence="1">Membrane</location>
        <topology evidence="1">Multi-pass membrane protein</topology>
    </subcellularLocation>
</comment>
<evidence type="ECO:0000313" key="8">
    <source>
        <dbReference type="Proteomes" id="UP000004848"/>
    </source>
</evidence>
<keyword evidence="4 5" id="KW-0472">Membrane</keyword>
<name>A0NZ00_ROSAI</name>
<sequence>MSMEIATTLIAIGVLLLLGMLADEIGHRTQMPRVTLLILCGLAAGPAFLDLLPENLTQLYEILTVLALSMVAFVLGGKLSRVHLQDSGRAVTVVSASAVVSTAVIVLAGLALLGFPLELALILAALATATDPAATSDVIRQYRARGPFTTILSGIVALDDIWGILVFAFCLMGAQALLGGDGSGALLHAVWEIAGSLLLGAVVGLPAGYLSGRLQPGDPTLAEALGIVFLTAGLALWLDLSFLLAGIACGAMVVNTGRHHTRPFYEIEHIEWPFMIFFFVLAGAALQPELLLKLGLLGAAYVLLRLAGRLAGGWLGGKLTGGAGTDRSYLFGLSLLPQAGVALGMALVAAEVLPQFRDEILTVAIGSTIVFELLGPAATQLALKRAGETGKAATDDPET</sequence>
<gene>
    <name evidence="7" type="ORF">SIAM614_25317</name>
</gene>
<feature type="transmembrane region" description="Helical" evidence="5">
    <location>
        <begin position="59"/>
        <end position="79"/>
    </location>
</feature>
<evidence type="ECO:0000256" key="1">
    <source>
        <dbReference type="ARBA" id="ARBA00004141"/>
    </source>
</evidence>
<organism evidence="7 8">
    <name type="scientific">Roseibium aggregatum (strain ATCC 25650 / DSM 13394 / JCM 20685 / NBRC 16684 / NCIMB 2208 / IAM 12614 / B1)</name>
    <name type="common">Stappia aggregata</name>
    <dbReference type="NCBI Taxonomy" id="384765"/>
    <lineage>
        <taxon>Bacteria</taxon>
        <taxon>Pseudomonadati</taxon>
        <taxon>Pseudomonadota</taxon>
        <taxon>Alphaproteobacteria</taxon>
        <taxon>Hyphomicrobiales</taxon>
        <taxon>Stappiaceae</taxon>
        <taxon>Roseibium</taxon>
    </lineage>
</organism>
<dbReference type="eggNOG" id="COG0025">
    <property type="taxonomic scope" value="Bacteria"/>
</dbReference>
<evidence type="ECO:0000259" key="6">
    <source>
        <dbReference type="Pfam" id="PF00999"/>
    </source>
</evidence>
<feature type="transmembrane region" description="Helical" evidence="5">
    <location>
        <begin position="224"/>
        <end position="254"/>
    </location>
</feature>
<evidence type="ECO:0000256" key="4">
    <source>
        <dbReference type="ARBA" id="ARBA00023136"/>
    </source>
</evidence>